<dbReference type="InterPro" id="IPR000620">
    <property type="entry name" value="EamA_dom"/>
</dbReference>
<dbReference type="PANTHER" id="PTHR22911">
    <property type="entry name" value="ACYL-MALONYL CONDENSING ENZYME-RELATED"/>
    <property type="match status" value="1"/>
</dbReference>
<dbReference type="EMBL" id="JBBYHV010000001">
    <property type="protein sequence ID" value="MEL1249854.1"/>
    <property type="molecule type" value="Genomic_DNA"/>
</dbReference>
<reference evidence="8 9" key="1">
    <citation type="submission" date="2024-04" db="EMBL/GenBank/DDBJ databases">
        <title>Aurantiacibacter sp. DGU6 16S ribosomal RNA gene Genome sequencing and assembly.</title>
        <authorList>
            <person name="Park S."/>
        </authorList>
    </citation>
    <scope>NUCLEOTIDE SEQUENCE [LARGE SCALE GENOMIC DNA]</scope>
    <source>
        <strain evidence="8 9">DGU6</strain>
    </source>
</reference>
<dbReference type="Proteomes" id="UP001497045">
    <property type="component" value="Unassembled WGS sequence"/>
</dbReference>
<dbReference type="SUPFAM" id="SSF103481">
    <property type="entry name" value="Multidrug resistance efflux transporter EmrE"/>
    <property type="match status" value="2"/>
</dbReference>
<evidence type="ECO:0000259" key="7">
    <source>
        <dbReference type="Pfam" id="PF00892"/>
    </source>
</evidence>
<evidence type="ECO:0000256" key="6">
    <source>
        <dbReference type="SAM" id="Phobius"/>
    </source>
</evidence>
<name>A0ABU9IBT0_9SPHN</name>
<comment type="similarity">
    <text evidence="2">Belongs to the drug/metabolite transporter (DMT) superfamily. 10 TMS drug/metabolite exporter (DME) (TC 2.A.7.3) family.</text>
</comment>
<comment type="caution">
    <text evidence="8">The sequence shown here is derived from an EMBL/GenBank/DDBJ whole genome shotgun (WGS) entry which is preliminary data.</text>
</comment>
<dbReference type="InterPro" id="IPR037185">
    <property type="entry name" value="EmrE-like"/>
</dbReference>
<evidence type="ECO:0000256" key="2">
    <source>
        <dbReference type="ARBA" id="ARBA00009853"/>
    </source>
</evidence>
<evidence type="ECO:0000256" key="5">
    <source>
        <dbReference type="ARBA" id="ARBA00023136"/>
    </source>
</evidence>
<evidence type="ECO:0000313" key="9">
    <source>
        <dbReference type="Proteomes" id="UP001497045"/>
    </source>
</evidence>
<keyword evidence="5 6" id="KW-0472">Membrane</keyword>
<feature type="transmembrane region" description="Helical" evidence="6">
    <location>
        <begin position="97"/>
        <end position="115"/>
    </location>
</feature>
<feature type="transmembrane region" description="Helical" evidence="6">
    <location>
        <begin position="212"/>
        <end position="233"/>
    </location>
</feature>
<feature type="domain" description="EamA" evidence="7">
    <location>
        <begin position="148"/>
        <end position="285"/>
    </location>
</feature>
<protein>
    <submittedName>
        <fullName evidence="8">DMT family transporter</fullName>
    </submittedName>
</protein>
<dbReference type="PANTHER" id="PTHR22911:SF6">
    <property type="entry name" value="SOLUTE CARRIER FAMILY 35 MEMBER G1"/>
    <property type="match status" value="1"/>
</dbReference>
<proteinExistence type="inferred from homology"/>
<evidence type="ECO:0000256" key="3">
    <source>
        <dbReference type="ARBA" id="ARBA00022692"/>
    </source>
</evidence>
<gene>
    <name evidence="8" type="ORF">AAEO60_04130</name>
</gene>
<keyword evidence="3 6" id="KW-0812">Transmembrane</keyword>
<evidence type="ECO:0000313" key="8">
    <source>
        <dbReference type="EMBL" id="MEL1249854.1"/>
    </source>
</evidence>
<feature type="transmembrane region" description="Helical" evidence="6">
    <location>
        <begin position="40"/>
        <end position="65"/>
    </location>
</feature>
<feature type="transmembrane region" description="Helical" evidence="6">
    <location>
        <begin position="178"/>
        <end position="200"/>
    </location>
</feature>
<feature type="transmembrane region" description="Helical" evidence="6">
    <location>
        <begin position="122"/>
        <end position="139"/>
    </location>
</feature>
<organism evidence="8 9">
    <name type="scientific">Aurantiacibacter gilvus</name>
    <dbReference type="NCBI Taxonomy" id="3139141"/>
    <lineage>
        <taxon>Bacteria</taxon>
        <taxon>Pseudomonadati</taxon>
        <taxon>Pseudomonadota</taxon>
        <taxon>Alphaproteobacteria</taxon>
        <taxon>Sphingomonadales</taxon>
        <taxon>Erythrobacteraceae</taxon>
        <taxon>Aurantiacibacter</taxon>
    </lineage>
</organism>
<feature type="transmembrane region" description="Helical" evidence="6">
    <location>
        <begin position="270"/>
        <end position="288"/>
    </location>
</feature>
<dbReference type="RefSeq" id="WP_341672377.1">
    <property type="nucleotide sequence ID" value="NZ_JBBYHV010000001.1"/>
</dbReference>
<comment type="subcellular location">
    <subcellularLocation>
        <location evidence="1">Membrane</location>
        <topology evidence="1">Multi-pass membrane protein</topology>
    </subcellularLocation>
</comment>
<keyword evidence="4 6" id="KW-1133">Transmembrane helix</keyword>
<sequence>MQQSDRAGLLFALAGFCTLSLGDAIIKGMAGEWPAPAMAATRYMVGTAVLAVLMVRQGGMASLALPRDGLQWLRGIAISTSAICMFLAVWLMPLAEATAIGFTQPIITAVLAMIFLGERARLTTWLATVVAFAGVFIVLRPTFDTAGWGVLLPLMAATGMATVIILNRKVHGRASVLAMQYWMSVTAMVFLLGVTAAGHVSGVEQFAMHWPHWSIVARCAFIGCSATLAQYLIYMGTAKAGAGTVAPMTYGQLLMAVALGAIFFGDFPDAVALLGAAIIIGAGLFLWWTARVRKQAVPAPRP</sequence>
<evidence type="ECO:0000256" key="1">
    <source>
        <dbReference type="ARBA" id="ARBA00004141"/>
    </source>
</evidence>
<feature type="transmembrane region" description="Helical" evidence="6">
    <location>
        <begin position="145"/>
        <end position="166"/>
    </location>
</feature>
<feature type="transmembrane region" description="Helical" evidence="6">
    <location>
        <begin position="72"/>
        <end position="91"/>
    </location>
</feature>
<keyword evidence="9" id="KW-1185">Reference proteome</keyword>
<dbReference type="Pfam" id="PF00892">
    <property type="entry name" value="EamA"/>
    <property type="match status" value="2"/>
</dbReference>
<feature type="domain" description="EamA" evidence="7">
    <location>
        <begin position="7"/>
        <end position="139"/>
    </location>
</feature>
<evidence type="ECO:0000256" key="4">
    <source>
        <dbReference type="ARBA" id="ARBA00022989"/>
    </source>
</evidence>
<accession>A0ABU9IBT0</accession>
<feature type="transmembrane region" description="Helical" evidence="6">
    <location>
        <begin position="245"/>
        <end position="264"/>
    </location>
</feature>